<evidence type="ECO:0000256" key="2">
    <source>
        <dbReference type="ARBA" id="ARBA00022475"/>
    </source>
</evidence>
<evidence type="ECO:0000259" key="7">
    <source>
        <dbReference type="Pfam" id="PF06271"/>
    </source>
</evidence>
<keyword evidence="4 6" id="KW-1133">Transmembrane helix</keyword>
<evidence type="ECO:0000256" key="5">
    <source>
        <dbReference type="ARBA" id="ARBA00023136"/>
    </source>
</evidence>
<sequence length="138" mass="15918">KIDKGSPYEFHYIASAHRRVVAFLIDSLVITGLINLFFSMWSFTSLINFGISTAIYCLYFAGLTLIFKGQTLGKMIMGLRTVRLDGYNLKLSDIFFREIVSRIIQRPYPFLYLISFFTSEKKQIGDWVANTCVIVDFE</sequence>
<gene>
    <name evidence="8" type="ORF">GX355_05325</name>
</gene>
<dbReference type="PANTHER" id="PTHR36115">
    <property type="entry name" value="PROLINE-RICH ANTIGEN HOMOLOG-RELATED"/>
    <property type="match status" value="1"/>
</dbReference>
<keyword evidence="3 6" id="KW-0812">Transmembrane</keyword>
<proteinExistence type="predicted"/>
<evidence type="ECO:0000256" key="3">
    <source>
        <dbReference type="ARBA" id="ARBA00022692"/>
    </source>
</evidence>
<comment type="subcellular location">
    <subcellularLocation>
        <location evidence="1">Cell membrane</location>
        <topology evidence="1">Multi-pass membrane protein</topology>
    </subcellularLocation>
</comment>
<evidence type="ECO:0000256" key="6">
    <source>
        <dbReference type="SAM" id="Phobius"/>
    </source>
</evidence>
<name>A0A7X8GZX3_9LACT</name>
<feature type="non-terminal residue" evidence="8">
    <location>
        <position position="1"/>
    </location>
</feature>
<dbReference type="Proteomes" id="UP000541058">
    <property type="component" value="Unassembled WGS sequence"/>
</dbReference>
<comment type="caution">
    <text evidence="8">The sequence shown here is derived from an EMBL/GenBank/DDBJ whole genome shotgun (WGS) entry which is preliminary data.</text>
</comment>
<reference evidence="8 9" key="1">
    <citation type="journal article" date="2020" name="Biotechnol. Biofuels">
        <title>New insights from the biogas microbiome by comprehensive genome-resolved metagenomics of nearly 1600 species originating from multiple anaerobic digesters.</title>
        <authorList>
            <person name="Campanaro S."/>
            <person name="Treu L."/>
            <person name="Rodriguez-R L.M."/>
            <person name="Kovalovszki A."/>
            <person name="Ziels R.M."/>
            <person name="Maus I."/>
            <person name="Zhu X."/>
            <person name="Kougias P.G."/>
            <person name="Basile A."/>
            <person name="Luo G."/>
            <person name="Schluter A."/>
            <person name="Konstantinidis K.T."/>
            <person name="Angelidaki I."/>
        </authorList>
    </citation>
    <scope>NUCLEOTIDE SEQUENCE [LARGE SCALE GENOMIC DNA]</scope>
    <source>
        <strain evidence="8">AS23ysBPME_34</strain>
    </source>
</reference>
<keyword evidence="2" id="KW-1003">Cell membrane</keyword>
<dbReference type="EMBL" id="JAAYSM010000165">
    <property type="protein sequence ID" value="NLJ18264.1"/>
    <property type="molecule type" value="Genomic_DNA"/>
</dbReference>
<protein>
    <submittedName>
        <fullName evidence="8">RDD family protein</fullName>
    </submittedName>
</protein>
<evidence type="ECO:0000256" key="4">
    <source>
        <dbReference type="ARBA" id="ARBA00022989"/>
    </source>
</evidence>
<evidence type="ECO:0000313" key="9">
    <source>
        <dbReference type="Proteomes" id="UP000541058"/>
    </source>
</evidence>
<keyword evidence="5 6" id="KW-0472">Membrane</keyword>
<dbReference type="PANTHER" id="PTHR36115:SF9">
    <property type="entry name" value="LMO1584 PROTEIN"/>
    <property type="match status" value="1"/>
</dbReference>
<evidence type="ECO:0000256" key="1">
    <source>
        <dbReference type="ARBA" id="ARBA00004651"/>
    </source>
</evidence>
<dbReference type="GO" id="GO:0005886">
    <property type="term" value="C:plasma membrane"/>
    <property type="evidence" value="ECO:0007669"/>
    <property type="project" value="UniProtKB-SubCell"/>
</dbReference>
<dbReference type="Pfam" id="PF06271">
    <property type="entry name" value="RDD"/>
    <property type="match status" value="1"/>
</dbReference>
<dbReference type="InterPro" id="IPR010432">
    <property type="entry name" value="RDD"/>
</dbReference>
<evidence type="ECO:0000313" key="8">
    <source>
        <dbReference type="EMBL" id="NLJ18264.1"/>
    </source>
</evidence>
<dbReference type="RefSeq" id="WP_276647832.1">
    <property type="nucleotide sequence ID" value="NZ_JAAYSM010000165.1"/>
</dbReference>
<feature type="transmembrane region" description="Helical" evidence="6">
    <location>
        <begin position="47"/>
        <end position="67"/>
    </location>
</feature>
<accession>A0A7X8GZX3</accession>
<dbReference type="AlphaFoldDB" id="A0A7X8GZX3"/>
<dbReference type="InterPro" id="IPR051791">
    <property type="entry name" value="Pra-immunoreactive"/>
</dbReference>
<organism evidence="8 9">
    <name type="scientific">Globicatella sulfidifaciens</name>
    <dbReference type="NCBI Taxonomy" id="136093"/>
    <lineage>
        <taxon>Bacteria</taxon>
        <taxon>Bacillati</taxon>
        <taxon>Bacillota</taxon>
        <taxon>Bacilli</taxon>
        <taxon>Lactobacillales</taxon>
        <taxon>Aerococcaceae</taxon>
        <taxon>Globicatella</taxon>
    </lineage>
</organism>
<feature type="transmembrane region" description="Helical" evidence="6">
    <location>
        <begin position="20"/>
        <end position="41"/>
    </location>
</feature>
<feature type="domain" description="RDD" evidence="7">
    <location>
        <begin position="14"/>
        <end position="130"/>
    </location>
</feature>